<gene>
    <name evidence="1" type="ORF">HPB49_020822</name>
</gene>
<accession>A0ACB8DQD1</accession>
<reference evidence="1" key="1">
    <citation type="submission" date="2020-05" db="EMBL/GenBank/DDBJ databases">
        <title>Large-scale comparative analyses of tick genomes elucidate their genetic diversity and vector capacities.</title>
        <authorList>
            <person name="Jia N."/>
            <person name="Wang J."/>
            <person name="Shi W."/>
            <person name="Du L."/>
            <person name="Sun Y."/>
            <person name="Zhan W."/>
            <person name="Jiang J."/>
            <person name="Wang Q."/>
            <person name="Zhang B."/>
            <person name="Ji P."/>
            <person name="Sakyi L.B."/>
            <person name="Cui X."/>
            <person name="Yuan T."/>
            <person name="Jiang B."/>
            <person name="Yang W."/>
            <person name="Lam T.T.-Y."/>
            <person name="Chang Q."/>
            <person name="Ding S."/>
            <person name="Wang X."/>
            <person name="Zhu J."/>
            <person name="Ruan X."/>
            <person name="Zhao L."/>
            <person name="Wei J."/>
            <person name="Que T."/>
            <person name="Du C."/>
            <person name="Cheng J."/>
            <person name="Dai P."/>
            <person name="Han X."/>
            <person name="Huang E."/>
            <person name="Gao Y."/>
            <person name="Liu J."/>
            <person name="Shao H."/>
            <person name="Ye R."/>
            <person name="Li L."/>
            <person name="Wei W."/>
            <person name="Wang X."/>
            <person name="Wang C."/>
            <person name="Yang T."/>
            <person name="Huo Q."/>
            <person name="Li W."/>
            <person name="Guo W."/>
            <person name="Chen H."/>
            <person name="Zhou L."/>
            <person name="Ni X."/>
            <person name="Tian J."/>
            <person name="Zhou Y."/>
            <person name="Sheng Y."/>
            <person name="Liu T."/>
            <person name="Pan Y."/>
            <person name="Xia L."/>
            <person name="Li J."/>
            <person name="Zhao F."/>
            <person name="Cao W."/>
        </authorList>
    </citation>
    <scope>NUCLEOTIDE SEQUENCE</scope>
    <source>
        <strain evidence="1">Dsil-2018</strain>
    </source>
</reference>
<keyword evidence="2" id="KW-1185">Reference proteome</keyword>
<protein>
    <submittedName>
        <fullName evidence="1">Uncharacterized protein</fullName>
    </submittedName>
</protein>
<evidence type="ECO:0000313" key="2">
    <source>
        <dbReference type="Proteomes" id="UP000821865"/>
    </source>
</evidence>
<comment type="caution">
    <text evidence="1">The sequence shown here is derived from an EMBL/GenBank/DDBJ whole genome shotgun (WGS) entry which is preliminary data.</text>
</comment>
<sequence>MISTLHRASAKRTHAHARQSSHYGRNVAMADQGRRAKLLRIVGHDAVGVNWTSTRLAENVPQSRICSLCGVFPRSKVVLPCSHFLCELCLRASVQDGGCLCPLDREPFGEEECETIRLPAKKANSLKAHWWNEAQGCGFTDTVESVLRHYEKDCIFHAVECRHCEERILQRNLPAHCLSSCTVPAGTKQPTPHDSHLTVHELNASLAELKVNIRDSYAELQNRSRVTNCSNSPEAKACSCWK</sequence>
<dbReference type="EMBL" id="CM023479">
    <property type="protein sequence ID" value="KAH7974887.1"/>
    <property type="molecule type" value="Genomic_DNA"/>
</dbReference>
<proteinExistence type="predicted"/>
<dbReference type="Proteomes" id="UP000821865">
    <property type="component" value="Chromosome 10"/>
</dbReference>
<name>A0ACB8DQD1_DERSI</name>
<organism evidence="1 2">
    <name type="scientific">Dermacentor silvarum</name>
    <name type="common">Tick</name>
    <dbReference type="NCBI Taxonomy" id="543639"/>
    <lineage>
        <taxon>Eukaryota</taxon>
        <taxon>Metazoa</taxon>
        <taxon>Ecdysozoa</taxon>
        <taxon>Arthropoda</taxon>
        <taxon>Chelicerata</taxon>
        <taxon>Arachnida</taxon>
        <taxon>Acari</taxon>
        <taxon>Parasitiformes</taxon>
        <taxon>Ixodida</taxon>
        <taxon>Ixodoidea</taxon>
        <taxon>Ixodidae</taxon>
        <taxon>Rhipicephalinae</taxon>
        <taxon>Dermacentor</taxon>
    </lineage>
</organism>
<evidence type="ECO:0000313" key="1">
    <source>
        <dbReference type="EMBL" id="KAH7974887.1"/>
    </source>
</evidence>